<dbReference type="EMBL" id="FNVK01000016">
    <property type="protein sequence ID" value="SEF93677.1"/>
    <property type="molecule type" value="Genomic_DNA"/>
</dbReference>
<evidence type="ECO:0000313" key="1">
    <source>
        <dbReference type="EMBL" id="SEF93677.1"/>
    </source>
</evidence>
<organism evidence="1 2">
    <name type="scientific">Nitrosospira multiformis (strain ATCC 25196 / NCIMB 11849 / C 71)</name>
    <dbReference type="NCBI Taxonomy" id="323848"/>
    <lineage>
        <taxon>Bacteria</taxon>
        <taxon>Pseudomonadati</taxon>
        <taxon>Pseudomonadota</taxon>
        <taxon>Betaproteobacteria</taxon>
        <taxon>Nitrosomonadales</taxon>
        <taxon>Nitrosomonadaceae</taxon>
        <taxon>Nitrosospira</taxon>
    </lineage>
</organism>
<sequence length="78" mass="8654">MALANAWADGYSEVSQNLGPHVRSHPRDVVVSRMRRGDLRFWSENTAVLGSPHRKQGLAEGVVIEACSSEKMFFPQQG</sequence>
<name>A0A1H5W4D1_NITMU</name>
<proteinExistence type="predicted"/>
<evidence type="ECO:0000313" key="2">
    <source>
        <dbReference type="Proteomes" id="UP000236751"/>
    </source>
</evidence>
<accession>A0A1H5W4D1</accession>
<gene>
    <name evidence="1" type="ORF">SAMN05216403_11645</name>
</gene>
<dbReference type="Proteomes" id="UP000236751">
    <property type="component" value="Unassembled WGS sequence"/>
</dbReference>
<protein>
    <submittedName>
        <fullName evidence="1">Uncharacterized protein</fullName>
    </submittedName>
</protein>
<reference evidence="1 2" key="1">
    <citation type="submission" date="2016-10" db="EMBL/GenBank/DDBJ databases">
        <authorList>
            <person name="de Groot N.N."/>
        </authorList>
    </citation>
    <scope>NUCLEOTIDE SEQUENCE [LARGE SCALE GENOMIC DNA]</scope>
    <source>
        <strain evidence="1 2">Nl13</strain>
    </source>
</reference>
<dbReference type="AlphaFoldDB" id="A0A1H5W4D1"/>